<dbReference type="EMBL" id="CP139960">
    <property type="protein sequence ID" value="WQD40030.1"/>
    <property type="molecule type" value="Genomic_DNA"/>
</dbReference>
<evidence type="ECO:0000256" key="1">
    <source>
        <dbReference type="SAM" id="MobiDB-lite"/>
    </source>
</evidence>
<evidence type="ECO:0000313" key="2">
    <source>
        <dbReference type="EMBL" id="WQD40030.1"/>
    </source>
</evidence>
<feature type="region of interest" description="Disordered" evidence="1">
    <location>
        <begin position="652"/>
        <end position="671"/>
    </location>
</feature>
<name>A0ABZ0WCN6_9BACT</name>
<organism evidence="2 3">
    <name type="scientific">Niabella yanshanensis</name>
    <dbReference type="NCBI Taxonomy" id="577386"/>
    <lineage>
        <taxon>Bacteria</taxon>
        <taxon>Pseudomonadati</taxon>
        <taxon>Bacteroidota</taxon>
        <taxon>Chitinophagia</taxon>
        <taxon>Chitinophagales</taxon>
        <taxon>Chitinophagaceae</taxon>
        <taxon>Niabella</taxon>
    </lineage>
</organism>
<proteinExistence type="predicted"/>
<dbReference type="Proteomes" id="UP001325680">
    <property type="component" value="Chromosome"/>
</dbReference>
<dbReference type="RefSeq" id="WP_114789421.1">
    <property type="nucleotide sequence ID" value="NZ_CP139960.1"/>
</dbReference>
<evidence type="ECO:0000313" key="3">
    <source>
        <dbReference type="Proteomes" id="UP001325680"/>
    </source>
</evidence>
<protein>
    <submittedName>
        <fullName evidence="2">Uncharacterized protein</fullName>
    </submittedName>
</protein>
<gene>
    <name evidence="2" type="ORF">U0035_07720</name>
</gene>
<sequence>MAGSQTQRDFQINEKKQMLVLVRYKPAGAMGADSMIGGIADKVQGVADKVQDAASSIPGLNLFFKEEKDPEKKCDKEYNYFEDYSGWDQYMKKMKEELVNKLNNDNETLVFDFEADDAEGRAQEGKKLLNEIKGKVAAWKNYTACFHFAGIGQGGNVANECIKELVKESDFKEKWWVQSVIYVGTPLYKNRHSFNEADAFKGKGKSYSFGNAYDLTQQAIAFFEPNDQLLKMIAESNSNLLSIFTGKIKAQLIATLGRLLSIKGFGTSHDNEGNINKLTQCKDDVQGLVEECINAVKSILDAFPGLVRPPDLPKFDQMLNGFDSVPGKSVDRLEKFIDELKKVHSGTSLDTSRIGLGKLFNFLCPLVDQLTGMLRLFAFDSETTNQLFDKIMEKAEVKKVLQPAVLTTKILPVDPYIEKAAEMAKKAEEQERAATESAAQGDRAGHEATHVVQQSSDVHQYDQATTMISTCKSNIGTATKSGDLEISESLSAEAKAKIGAAIAAMLLPMMPSKKKFYGTLLNYIPLDGITGFLKKLTSDAAMAPLKDLLGNVKAGFDFDEGTDDEPGLKKSLRNFDTELSRIKGFLNKNDYPVHKDANSLYFIYNAHNLMLKKPYGIILNTIDKETGYLDYMQNAGYTNVCNLEKNEYQGNGTTSANVQPAKVLEEEEQGA</sequence>
<reference evidence="2 3" key="1">
    <citation type="submission" date="2023-12" db="EMBL/GenBank/DDBJ databases">
        <title>Genome sequencing and assembly of bacterial species from a model synthetic community.</title>
        <authorList>
            <person name="Hogle S.L."/>
        </authorList>
    </citation>
    <scope>NUCLEOTIDE SEQUENCE [LARGE SCALE GENOMIC DNA]</scope>
    <source>
        <strain evidence="2 3">HAMBI_3031</strain>
    </source>
</reference>
<keyword evidence="3" id="KW-1185">Reference proteome</keyword>
<accession>A0ABZ0WCN6</accession>